<name>A0A1C0AS83_9ACTN</name>
<dbReference type="InterPro" id="IPR000792">
    <property type="entry name" value="Tscrpt_reg_LuxR_C"/>
</dbReference>
<comment type="caution">
    <text evidence="5">The sequence shown here is derived from an EMBL/GenBank/DDBJ whole genome shotgun (WGS) entry which is preliminary data.</text>
</comment>
<keyword evidence="3 5" id="KW-0238">DNA-binding</keyword>
<dbReference type="SMART" id="SM00421">
    <property type="entry name" value="HTH_LUXR"/>
    <property type="match status" value="1"/>
</dbReference>
<dbReference type="PANTHER" id="PTHR43214:SF24">
    <property type="entry name" value="TRANSCRIPTIONAL REGULATORY PROTEIN NARL-RELATED"/>
    <property type="match status" value="1"/>
</dbReference>
<accession>A0A1C0AS83</accession>
<dbReference type="GO" id="GO:0000160">
    <property type="term" value="P:phosphorelay signal transduction system"/>
    <property type="evidence" value="ECO:0007669"/>
    <property type="project" value="InterPro"/>
</dbReference>
<evidence type="ECO:0000256" key="1">
    <source>
        <dbReference type="ARBA" id="ARBA00022553"/>
    </source>
</evidence>
<dbReference type="PRINTS" id="PR00038">
    <property type="entry name" value="HTHLUXR"/>
</dbReference>
<dbReference type="InterPro" id="IPR011006">
    <property type="entry name" value="CheY-like_superfamily"/>
</dbReference>
<protein>
    <submittedName>
        <fullName evidence="5">DNA-binding response regulator</fullName>
    </submittedName>
</protein>
<dbReference type="PANTHER" id="PTHR43214">
    <property type="entry name" value="TWO-COMPONENT RESPONSE REGULATOR"/>
    <property type="match status" value="1"/>
</dbReference>
<dbReference type="EMBL" id="MBQD01000002">
    <property type="protein sequence ID" value="OCL37139.1"/>
    <property type="molecule type" value="Genomic_DNA"/>
</dbReference>
<dbReference type="Gene3D" id="3.40.50.2300">
    <property type="match status" value="1"/>
</dbReference>
<proteinExistence type="predicted"/>
<dbReference type="PROSITE" id="PS50110">
    <property type="entry name" value="RESPONSE_REGULATORY"/>
    <property type="match status" value="1"/>
</dbReference>
<dbReference type="SMART" id="SM00448">
    <property type="entry name" value="REC"/>
    <property type="match status" value="1"/>
</dbReference>
<dbReference type="GO" id="GO:0006355">
    <property type="term" value="P:regulation of DNA-templated transcription"/>
    <property type="evidence" value="ECO:0007669"/>
    <property type="project" value="InterPro"/>
</dbReference>
<keyword evidence="1" id="KW-0597">Phosphoprotein</keyword>
<keyword evidence="4" id="KW-0804">Transcription</keyword>
<dbReference type="GO" id="GO:0003677">
    <property type="term" value="F:DNA binding"/>
    <property type="evidence" value="ECO:0007669"/>
    <property type="project" value="UniProtKB-KW"/>
</dbReference>
<sequence length="216" mass="23064">MRVVIAEDELLLRQGLTLVLEEGGVDVAAGVGDAASLLDAVVDLAPDLVITDIRMPPTFTDEGLRAALRIRQGGVAVVVLSQYVQRRYAIELLGGDGAGVGYLLKQRIADISTFLADLRRVADGGTVLDPEVVGLMLSRAEHTGGPVRRLTRRQREVLALMAEGRSNAGIAAELVLTEKAVVQHTSHIYDALGLPLTADDHRRVLAVIRYLEGSAG</sequence>
<dbReference type="Pfam" id="PF00196">
    <property type="entry name" value="GerE"/>
    <property type="match status" value="1"/>
</dbReference>
<dbReference type="InterPro" id="IPR016032">
    <property type="entry name" value="Sig_transdc_resp-reg_C-effctor"/>
</dbReference>
<dbReference type="AlphaFoldDB" id="A0A1C0AS83"/>
<keyword evidence="6" id="KW-1185">Reference proteome</keyword>
<organism evidence="5 6">
    <name type="scientific">Tessaracoccus lapidicaptus</name>
    <dbReference type="NCBI Taxonomy" id="1427523"/>
    <lineage>
        <taxon>Bacteria</taxon>
        <taxon>Bacillati</taxon>
        <taxon>Actinomycetota</taxon>
        <taxon>Actinomycetes</taxon>
        <taxon>Propionibacteriales</taxon>
        <taxon>Propionibacteriaceae</taxon>
        <taxon>Tessaracoccus</taxon>
    </lineage>
</organism>
<dbReference type="SUPFAM" id="SSF52172">
    <property type="entry name" value="CheY-like"/>
    <property type="match status" value="1"/>
</dbReference>
<dbReference type="SUPFAM" id="SSF46894">
    <property type="entry name" value="C-terminal effector domain of the bipartite response regulators"/>
    <property type="match status" value="1"/>
</dbReference>
<dbReference type="Proteomes" id="UP000093501">
    <property type="component" value="Unassembled WGS sequence"/>
</dbReference>
<dbReference type="CDD" id="cd17535">
    <property type="entry name" value="REC_NarL-like"/>
    <property type="match status" value="1"/>
</dbReference>
<evidence type="ECO:0000313" key="5">
    <source>
        <dbReference type="EMBL" id="OCL37139.1"/>
    </source>
</evidence>
<evidence type="ECO:0000256" key="4">
    <source>
        <dbReference type="ARBA" id="ARBA00023163"/>
    </source>
</evidence>
<dbReference type="RefSeq" id="WP_068749581.1">
    <property type="nucleotide sequence ID" value="NZ_LR214441.1"/>
</dbReference>
<dbReference type="PROSITE" id="PS50043">
    <property type="entry name" value="HTH_LUXR_2"/>
    <property type="match status" value="1"/>
</dbReference>
<dbReference type="InterPro" id="IPR058245">
    <property type="entry name" value="NreC/VraR/RcsB-like_REC"/>
</dbReference>
<reference evidence="6" key="1">
    <citation type="submission" date="2016-07" db="EMBL/GenBank/DDBJ databases">
        <authorList>
            <person name="Florea S."/>
            <person name="Webb J.S."/>
            <person name="Jaromczyk J."/>
            <person name="Schardl C.L."/>
        </authorList>
    </citation>
    <scope>NUCLEOTIDE SEQUENCE [LARGE SCALE GENOMIC DNA]</scope>
    <source>
        <strain evidence="6">IPBSL-7</strain>
    </source>
</reference>
<dbReference type="InterPro" id="IPR001789">
    <property type="entry name" value="Sig_transdc_resp-reg_receiver"/>
</dbReference>
<keyword evidence="2" id="KW-0805">Transcription regulation</keyword>
<dbReference type="InterPro" id="IPR039420">
    <property type="entry name" value="WalR-like"/>
</dbReference>
<gene>
    <name evidence="5" type="ORF">BCR15_11805</name>
</gene>
<dbReference type="Pfam" id="PF00072">
    <property type="entry name" value="Response_reg"/>
    <property type="match status" value="1"/>
</dbReference>
<evidence type="ECO:0000256" key="3">
    <source>
        <dbReference type="ARBA" id="ARBA00023125"/>
    </source>
</evidence>
<evidence type="ECO:0000256" key="2">
    <source>
        <dbReference type="ARBA" id="ARBA00023015"/>
    </source>
</evidence>
<evidence type="ECO:0000313" key="6">
    <source>
        <dbReference type="Proteomes" id="UP000093501"/>
    </source>
</evidence>